<proteinExistence type="predicted"/>
<dbReference type="AlphaFoldDB" id="A0A814W9M7"/>
<protein>
    <submittedName>
        <fullName evidence="1">Uncharacterized protein</fullName>
    </submittedName>
</protein>
<accession>A0A814W9M7</accession>
<gene>
    <name evidence="1" type="ORF">SEV965_LOCUS21001</name>
</gene>
<reference evidence="1" key="1">
    <citation type="submission" date="2021-02" db="EMBL/GenBank/DDBJ databases">
        <authorList>
            <person name="Nowell W R."/>
        </authorList>
    </citation>
    <scope>NUCLEOTIDE SEQUENCE</scope>
</reference>
<name>A0A814W9M7_9BILA</name>
<evidence type="ECO:0000313" key="2">
    <source>
        <dbReference type="Proteomes" id="UP000663889"/>
    </source>
</evidence>
<organism evidence="1 2">
    <name type="scientific">Rotaria sordida</name>
    <dbReference type="NCBI Taxonomy" id="392033"/>
    <lineage>
        <taxon>Eukaryota</taxon>
        <taxon>Metazoa</taxon>
        <taxon>Spiralia</taxon>
        <taxon>Gnathifera</taxon>
        <taxon>Rotifera</taxon>
        <taxon>Eurotatoria</taxon>
        <taxon>Bdelloidea</taxon>
        <taxon>Philodinida</taxon>
        <taxon>Philodinidae</taxon>
        <taxon>Rotaria</taxon>
    </lineage>
</organism>
<sequence length="219" mass="25370">MAFEVTRFWLKEVCIKRWYIFPFIAYSIFVHKHENLRQDYFRNRSQLVGGMKEPNCVAGTLLVTPNAVMFDPDVLDPLVKENGIDKYGLIIRMDLLAGIALYEDIAMYEHAATLRDEEKRKMCHSTSLKNFHQSTTILSNNDEHEIHEIMSSLLDHIDKELNLSTDLGVMLYNVSSNIQRRISSDNQSFHHEDLFHSFDDSKHSIGVLIDDKDLSSGKY</sequence>
<evidence type="ECO:0000313" key="1">
    <source>
        <dbReference type="EMBL" id="CAF1198408.1"/>
    </source>
</evidence>
<dbReference type="EMBL" id="CAJNOU010001399">
    <property type="protein sequence ID" value="CAF1198408.1"/>
    <property type="molecule type" value="Genomic_DNA"/>
</dbReference>
<comment type="caution">
    <text evidence="1">The sequence shown here is derived from an EMBL/GenBank/DDBJ whole genome shotgun (WGS) entry which is preliminary data.</text>
</comment>
<dbReference type="Proteomes" id="UP000663889">
    <property type="component" value="Unassembled WGS sequence"/>
</dbReference>